<evidence type="ECO:0000313" key="1">
    <source>
        <dbReference type="EMBL" id="NWD39768.1"/>
    </source>
</evidence>
<dbReference type="GeneID" id="55848825"/>
<sequence>MNPATSKSKEPSQALLVPDQASERVISYEEVDESGVPTGRSATFADLKFRGLGYADLIGHTLGTPLTMPLRLANARVVESNLEDLTLEAQGAVSAVLNSPYSSRTLGLVRDGWLPSGIAFKDSMIVLPDRCVFTELAGRFRAGEKTKLEDKDFLDFLTGRPVRINPLLYVLEGNLKKNPDYASIEQQFDVATEIINAALPLAQIVPSGRGCLEGVRGLIRDSEAGMARKQDFLMCLAPKLRAPIAARRVTEVWDDVLSTAKACSVPALSLVVLAALSVVCVPNGKSPAKGLLKFNVSKYTVEDAYNALADLRSLEVLMHLFAAFPDEEILLCTGDKDLVLFWAGIRPSEFVMVNGVFSAKFSPVEELLPSVTPERKAAYFSANGE</sequence>
<evidence type="ECO:0000313" key="2">
    <source>
        <dbReference type="Proteomes" id="UP000549134"/>
    </source>
</evidence>
<proteinExistence type="predicted"/>
<accession>A0A7Y8DSI1</accession>
<dbReference type="AlphaFoldDB" id="A0A7Y8DSI1"/>
<dbReference type="Proteomes" id="UP000549134">
    <property type="component" value="Unassembled WGS sequence"/>
</dbReference>
<comment type="caution">
    <text evidence="1">The sequence shown here is derived from an EMBL/GenBank/DDBJ whole genome shotgun (WGS) entry which is preliminary data.</text>
</comment>
<dbReference type="RefSeq" id="WP_016970324.1">
    <property type="nucleotide sequence ID" value="NZ_CP020369.1"/>
</dbReference>
<dbReference type="EMBL" id="JACAQK010000031">
    <property type="protein sequence ID" value="NWD39768.1"/>
    <property type="molecule type" value="Genomic_DNA"/>
</dbReference>
<organism evidence="1 2">
    <name type="scientific">Pseudomonas tolaasii</name>
    <dbReference type="NCBI Taxonomy" id="29442"/>
    <lineage>
        <taxon>Bacteria</taxon>
        <taxon>Pseudomonadati</taxon>
        <taxon>Pseudomonadota</taxon>
        <taxon>Gammaproteobacteria</taxon>
        <taxon>Pseudomonadales</taxon>
        <taxon>Pseudomonadaceae</taxon>
        <taxon>Pseudomonas</taxon>
    </lineage>
</organism>
<protein>
    <submittedName>
        <fullName evidence="1">Uncharacterized protein</fullName>
    </submittedName>
</protein>
<name>A0A7Y8DSI1_PSETO</name>
<gene>
    <name evidence="1" type="ORF">HX787_28300</name>
</gene>
<reference evidence="1 2" key="1">
    <citation type="submission" date="2020-04" db="EMBL/GenBank/DDBJ databases">
        <title>Molecular characterization of pseudomonads from Agaricus bisporus reveal novel blotch 2 pathogens in Western Europe.</title>
        <authorList>
            <person name="Taparia T."/>
            <person name="Krijger M."/>
            <person name="Haynes E."/>
            <person name="Elpinstone J.G."/>
            <person name="Noble R."/>
            <person name="Van Der Wolf J."/>
        </authorList>
    </citation>
    <scope>NUCLEOTIDE SEQUENCE [LARGE SCALE GENOMIC DNA]</scope>
    <source>
        <strain evidence="1 2">IPO3746</strain>
    </source>
</reference>